<dbReference type="Proteomes" id="UP000655287">
    <property type="component" value="Unassembled WGS sequence"/>
</dbReference>
<evidence type="ECO:0000313" key="2">
    <source>
        <dbReference type="Proteomes" id="UP000655287"/>
    </source>
</evidence>
<evidence type="ECO:0000313" key="1">
    <source>
        <dbReference type="EMBL" id="GII77280.1"/>
    </source>
</evidence>
<accession>A0A919V4I0</accession>
<protein>
    <recommendedName>
        <fullName evidence="3">Pentapeptide repeat-containing protein</fullName>
    </recommendedName>
</protein>
<gene>
    <name evidence="1" type="ORF">Sru01_22620</name>
</gene>
<name>A0A919V4I0_9ACTN</name>
<dbReference type="AlphaFoldDB" id="A0A919V4I0"/>
<dbReference type="Pfam" id="PF13576">
    <property type="entry name" value="Pentapeptide_3"/>
    <property type="match status" value="1"/>
</dbReference>
<reference evidence="1" key="1">
    <citation type="submission" date="2021-01" db="EMBL/GenBank/DDBJ databases">
        <title>Whole genome shotgun sequence of Sphaerisporangium rufum NBRC 109079.</title>
        <authorList>
            <person name="Komaki H."/>
            <person name="Tamura T."/>
        </authorList>
    </citation>
    <scope>NUCLEOTIDE SEQUENCE</scope>
    <source>
        <strain evidence="1">NBRC 109079</strain>
    </source>
</reference>
<comment type="caution">
    <text evidence="1">The sequence shown here is derived from an EMBL/GenBank/DDBJ whole genome shotgun (WGS) entry which is preliminary data.</text>
</comment>
<keyword evidence="2" id="KW-1185">Reference proteome</keyword>
<dbReference type="InterPro" id="IPR001646">
    <property type="entry name" value="5peptide_repeat"/>
</dbReference>
<evidence type="ECO:0008006" key="3">
    <source>
        <dbReference type="Google" id="ProtNLM"/>
    </source>
</evidence>
<proteinExistence type="predicted"/>
<dbReference type="EMBL" id="BOOU01000034">
    <property type="protein sequence ID" value="GII77280.1"/>
    <property type="molecule type" value="Genomic_DNA"/>
</dbReference>
<sequence>MKPALKIAALAAGWPACDASPDCPGVTWPPYPRCAAHLDPAELARVLGDLGPGGTVDLRGTRIGEDLLARLLAATGGRLGRARFDHAVFTGPARFGGTVFAGDATFDHARFERLASFFDARFTRHVSFREARFAREFSMHGARVAGHGTFDRAHAAGDALFGDARFGQDVAFRGTEFAGFAVFDGFTVGGDAIFRGARFRRAASFRRATTGGTAGFEAARFHGGGFLSRLRAGDRLSLAGAHAAALDVDTAHCPVDLGGARVAGRLTLRLADADLDLRDAVLAGPATVTGRGGLRIVSLDRLDAAALTLDRADLSTCSLAGVRRPEALRLSGCAFAATPRGVRLQAAWPPVRWWTGRRVLADERSWRGWAPRAGEPPDPGRLAGLYERLRQAVDDDRTAADFAFGAMEMRRLASGHGTTWFALSLHWLLCGYGLRMGRAAGWLALAGAAAAMTLYASAGPDATSRPVGHPPPPYASAHHAQVPVPVPAPRGLSGISRIPVRHHPA</sequence>
<organism evidence="1 2">
    <name type="scientific">Sphaerisporangium rufum</name>
    <dbReference type="NCBI Taxonomy" id="1381558"/>
    <lineage>
        <taxon>Bacteria</taxon>
        <taxon>Bacillati</taxon>
        <taxon>Actinomycetota</taxon>
        <taxon>Actinomycetes</taxon>
        <taxon>Streptosporangiales</taxon>
        <taxon>Streptosporangiaceae</taxon>
        <taxon>Sphaerisporangium</taxon>
    </lineage>
</organism>